<protein>
    <submittedName>
        <fullName evidence="2">Uncharacterized protein</fullName>
    </submittedName>
</protein>
<feature type="compositionally biased region" description="Basic residues" evidence="1">
    <location>
        <begin position="49"/>
        <end position="60"/>
    </location>
</feature>
<accession>A0A6A4TGD0</accession>
<dbReference type="EMBL" id="VEVO01000002">
    <property type="protein sequence ID" value="KAF0045003.1"/>
    <property type="molecule type" value="Genomic_DNA"/>
</dbReference>
<evidence type="ECO:0000313" key="3">
    <source>
        <dbReference type="Proteomes" id="UP000438429"/>
    </source>
</evidence>
<dbReference type="Proteomes" id="UP000438429">
    <property type="component" value="Unassembled WGS sequence"/>
</dbReference>
<evidence type="ECO:0000256" key="1">
    <source>
        <dbReference type="SAM" id="MobiDB-lite"/>
    </source>
</evidence>
<feature type="compositionally biased region" description="Acidic residues" evidence="1">
    <location>
        <begin position="69"/>
        <end position="89"/>
    </location>
</feature>
<sequence length="145" mass="16613">MNEPLPGQRYWMKERAMDEKRKMTHDCYELSRVHRAAKSADSTREWRQAKRQGRRLRWGGRGRASQEDIVGEEAESEREGGEEEEEEGTDLSSSNLTRTKERGGSTRTQHGYRTDLGAGTRRRHRDVPAATEGTVRGAQEKPSLQ</sequence>
<gene>
    <name evidence="2" type="ORF">F2P81_001532</name>
</gene>
<comment type="caution">
    <text evidence="2">The sequence shown here is derived from an EMBL/GenBank/DDBJ whole genome shotgun (WGS) entry which is preliminary data.</text>
</comment>
<feature type="region of interest" description="Disordered" evidence="1">
    <location>
        <begin position="34"/>
        <end position="145"/>
    </location>
</feature>
<organism evidence="2 3">
    <name type="scientific">Scophthalmus maximus</name>
    <name type="common">Turbot</name>
    <name type="synonym">Psetta maxima</name>
    <dbReference type="NCBI Taxonomy" id="52904"/>
    <lineage>
        <taxon>Eukaryota</taxon>
        <taxon>Metazoa</taxon>
        <taxon>Chordata</taxon>
        <taxon>Craniata</taxon>
        <taxon>Vertebrata</taxon>
        <taxon>Euteleostomi</taxon>
        <taxon>Actinopterygii</taxon>
        <taxon>Neopterygii</taxon>
        <taxon>Teleostei</taxon>
        <taxon>Neoteleostei</taxon>
        <taxon>Acanthomorphata</taxon>
        <taxon>Carangaria</taxon>
        <taxon>Pleuronectiformes</taxon>
        <taxon>Pleuronectoidei</taxon>
        <taxon>Scophthalmidae</taxon>
        <taxon>Scophthalmus</taxon>
    </lineage>
</organism>
<name>A0A6A4TGD0_SCOMX</name>
<reference evidence="2 3" key="1">
    <citation type="submission" date="2019-06" db="EMBL/GenBank/DDBJ databases">
        <title>Draft genomes of female and male turbot (Scophthalmus maximus).</title>
        <authorList>
            <person name="Xu H."/>
            <person name="Xu X.-W."/>
            <person name="Shao C."/>
            <person name="Chen S."/>
        </authorList>
    </citation>
    <scope>NUCLEOTIDE SEQUENCE [LARGE SCALE GENOMIC DNA]</scope>
    <source>
        <strain evidence="2">Ysfricsl-2016a</strain>
        <tissue evidence="2">Blood</tissue>
    </source>
</reference>
<proteinExistence type="predicted"/>
<evidence type="ECO:0000313" key="2">
    <source>
        <dbReference type="EMBL" id="KAF0045003.1"/>
    </source>
</evidence>
<dbReference type="AlphaFoldDB" id="A0A6A4TGD0"/>